<dbReference type="Pfam" id="PF12833">
    <property type="entry name" value="HTH_18"/>
    <property type="match status" value="1"/>
</dbReference>
<dbReference type="AlphaFoldDB" id="A0A4U9RN10"/>
<dbReference type="GO" id="GO:0016798">
    <property type="term" value="F:hydrolase activity, acting on glycosyl bonds"/>
    <property type="evidence" value="ECO:0007669"/>
    <property type="project" value="UniProtKB-KW"/>
</dbReference>
<dbReference type="SUPFAM" id="SSF51011">
    <property type="entry name" value="Glycosyl hydrolase domain"/>
    <property type="match status" value="1"/>
</dbReference>
<dbReference type="RefSeq" id="WP_138210671.1">
    <property type="nucleotide sequence ID" value="NZ_CBCRUQ010000013.1"/>
</dbReference>
<proteinExistence type="inferred from homology"/>
<evidence type="ECO:0000313" key="9">
    <source>
        <dbReference type="Proteomes" id="UP000308489"/>
    </source>
</evidence>
<dbReference type="PROSITE" id="PS01124">
    <property type="entry name" value="HTH_ARAC_FAMILY_2"/>
    <property type="match status" value="1"/>
</dbReference>
<keyword evidence="2" id="KW-0378">Hydrolase</keyword>
<dbReference type="InterPro" id="IPR049166">
    <property type="entry name" value="GH39_cat"/>
</dbReference>
<dbReference type="PANTHER" id="PTHR43280">
    <property type="entry name" value="ARAC-FAMILY TRANSCRIPTIONAL REGULATOR"/>
    <property type="match status" value="1"/>
</dbReference>
<evidence type="ECO:0000256" key="2">
    <source>
        <dbReference type="ARBA" id="ARBA00022801"/>
    </source>
</evidence>
<gene>
    <name evidence="8" type="primary">melR</name>
    <name evidence="8" type="ORF">NCTC503_02100</name>
</gene>
<dbReference type="SUPFAM" id="SSF51215">
    <property type="entry name" value="Regulatory protein AraC"/>
    <property type="match status" value="1"/>
</dbReference>
<dbReference type="SMART" id="SM00342">
    <property type="entry name" value="HTH_ARAC"/>
    <property type="match status" value="1"/>
</dbReference>
<dbReference type="EMBL" id="LR590481">
    <property type="protein sequence ID" value="VTQ93389.1"/>
    <property type="molecule type" value="Genomic_DNA"/>
</dbReference>
<evidence type="ECO:0000256" key="5">
    <source>
        <dbReference type="ARBA" id="ARBA00023163"/>
    </source>
</evidence>
<dbReference type="GO" id="GO:0003700">
    <property type="term" value="F:DNA-binding transcription factor activity"/>
    <property type="evidence" value="ECO:0007669"/>
    <property type="project" value="InterPro"/>
</dbReference>
<dbReference type="Pfam" id="PF02311">
    <property type="entry name" value="AraC_binding"/>
    <property type="match status" value="1"/>
</dbReference>
<evidence type="ECO:0000256" key="6">
    <source>
        <dbReference type="ARBA" id="ARBA00023295"/>
    </source>
</evidence>
<dbReference type="Proteomes" id="UP000308489">
    <property type="component" value="Chromosome 1"/>
</dbReference>
<dbReference type="GO" id="GO:0043565">
    <property type="term" value="F:sequence-specific DNA binding"/>
    <property type="evidence" value="ECO:0007669"/>
    <property type="project" value="InterPro"/>
</dbReference>
<dbReference type="InterPro" id="IPR037923">
    <property type="entry name" value="HTH-like"/>
</dbReference>
<dbReference type="InterPro" id="IPR017853">
    <property type="entry name" value="GH"/>
</dbReference>
<sequence length="688" mass="81781">MRNEYITYNNNLPIKVELVNIKEYPIHWHDSIEVLMVLQGNITVTIESGTYTVSEKEVEIINVEEAHRIFSEDDNKVLMFHLDPNFFKRYYDDIRNMFFYTDTSDKVVQHDEKYQVLRKYLAIMLCEFVQKGDDYDEYIEETMIELLYHLINNFHYLMYEKEELRENEVQLERYHRIIKYIYNNYDSKITLQDIAKKEFLSSHYLSHEIKNTMGLSFKEFVNLTRVEESIKLLLDTDMTISEISQEVGFSHSRYYNKNFKIHYKMTPMQFRKKYKIDEDKLEELRDIKYYDLKEALEELSIYLEDYDRFSYEDRLIKLSIDASKNSGSFNKEFKEDLVLPKAWEVKNQHYMDQLRYIQKEIGFEYGKIGGWFSEEMGIFSGNSFINLSNAMEVIEFILSIELRPHIILKEDIGTKKFGEFLVKFIEFFIDKYGSYEVGKWKYSISNKLPEETKEELLKILGEYGLKVVDENIKEDNNPIYDTSYMLPYIIHKIINEKNIQGINVMDHISLCKDAKNEVFWGGKSLLNWQGIKKPSYYAYYYLSRLGDIVVEKGDGYIVTSKGDKFQVILYNYDDTMEEIIDFNNLNKLRGKRNAAQKNISLNIKNLSGSYRITIYEVSEKLNTFYSQWLDMGSPKRIEEEEKKIISIACQPRIKFVCSKKNIVHHLGIKIKGYGAVLIEFIPINVPKV</sequence>
<dbReference type="Gene3D" id="3.20.20.80">
    <property type="entry name" value="Glycosidases"/>
    <property type="match status" value="2"/>
</dbReference>
<reference evidence="8 9" key="1">
    <citation type="submission" date="2019-05" db="EMBL/GenBank/DDBJ databases">
        <authorList>
            <consortium name="Pathogen Informatics"/>
        </authorList>
    </citation>
    <scope>NUCLEOTIDE SEQUENCE [LARGE SCALE GENOMIC DNA]</scope>
    <source>
        <strain evidence="8 9">NCTC503</strain>
    </source>
</reference>
<dbReference type="SUPFAM" id="SSF51445">
    <property type="entry name" value="(Trans)glycosidases"/>
    <property type="match status" value="1"/>
</dbReference>
<keyword evidence="6" id="KW-0326">Glycosidase</keyword>
<keyword evidence="4" id="KW-0238">DNA-binding</keyword>
<evidence type="ECO:0000256" key="4">
    <source>
        <dbReference type="ARBA" id="ARBA00023125"/>
    </source>
</evidence>
<evidence type="ECO:0000256" key="3">
    <source>
        <dbReference type="ARBA" id="ARBA00023015"/>
    </source>
</evidence>
<dbReference type="InterPro" id="IPR014710">
    <property type="entry name" value="RmlC-like_jellyroll"/>
</dbReference>
<dbReference type="PANTHER" id="PTHR43280:SF34">
    <property type="entry name" value="ARAC-FAMILY TRANSCRIPTIONAL REGULATOR"/>
    <property type="match status" value="1"/>
</dbReference>
<accession>A0A4U9RN10</accession>
<dbReference type="SUPFAM" id="SSF46689">
    <property type="entry name" value="Homeodomain-like"/>
    <property type="match status" value="1"/>
</dbReference>
<dbReference type="KEGG" id="hhw:NCTC503_02100"/>
<dbReference type="Pfam" id="PF01229">
    <property type="entry name" value="Glyco_hydro_39"/>
    <property type="match status" value="2"/>
</dbReference>
<dbReference type="InterPro" id="IPR003313">
    <property type="entry name" value="AraC-bd"/>
</dbReference>
<evidence type="ECO:0000259" key="7">
    <source>
        <dbReference type="PROSITE" id="PS01124"/>
    </source>
</evidence>
<dbReference type="Gene3D" id="1.10.10.60">
    <property type="entry name" value="Homeodomain-like"/>
    <property type="match status" value="2"/>
</dbReference>
<name>A0A4U9RN10_HATHI</name>
<keyword evidence="3" id="KW-0805">Transcription regulation</keyword>
<comment type="similarity">
    <text evidence="1">Belongs to the glycosyl hydrolase 39 family.</text>
</comment>
<feature type="domain" description="HTH araC/xylS-type" evidence="7">
    <location>
        <begin position="175"/>
        <end position="273"/>
    </location>
</feature>
<dbReference type="Gene3D" id="2.60.120.10">
    <property type="entry name" value="Jelly Rolls"/>
    <property type="match status" value="1"/>
</dbReference>
<keyword evidence="5" id="KW-0804">Transcription</keyword>
<dbReference type="OrthoDB" id="9776971at2"/>
<evidence type="ECO:0000256" key="1">
    <source>
        <dbReference type="ARBA" id="ARBA00008875"/>
    </source>
</evidence>
<evidence type="ECO:0000313" key="8">
    <source>
        <dbReference type="EMBL" id="VTQ93389.1"/>
    </source>
</evidence>
<keyword evidence="9" id="KW-1185">Reference proteome</keyword>
<dbReference type="InterPro" id="IPR009057">
    <property type="entry name" value="Homeodomain-like_sf"/>
</dbReference>
<dbReference type="InterPro" id="IPR018060">
    <property type="entry name" value="HTH_AraC"/>
</dbReference>
<protein>
    <submittedName>
        <fullName evidence="8">Transcriptional regulatory protein</fullName>
    </submittedName>
</protein>
<organism evidence="8 9">
    <name type="scientific">Hathewaya histolytica</name>
    <name type="common">Clostridium histolyticum</name>
    <dbReference type="NCBI Taxonomy" id="1498"/>
    <lineage>
        <taxon>Bacteria</taxon>
        <taxon>Bacillati</taxon>
        <taxon>Bacillota</taxon>
        <taxon>Clostridia</taxon>
        <taxon>Eubacteriales</taxon>
        <taxon>Clostridiaceae</taxon>
        <taxon>Hathewaya</taxon>
    </lineage>
</organism>
<dbReference type="Gene3D" id="2.60.40.1500">
    <property type="entry name" value="Glycosyl hydrolase domain, family 39"/>
    <property type="match status" value="1"/>
</dbReference>